<dbReference type="EMBL" id="JANPWB010000010">
    <property type="protein sequence ID" value="KAJ1144915.1"/>
    <property type="molecule type" value="Genomic_DNA"/>
</dbReference>
<comment type="caution">
    <text evidence="2">The sequence shown here is derived from an EMBL/GenBank/DDBJ whole genome shotgun (WGS) entry which is preliminary data.</text>
</comment>
<feature type="region of interest" description="Disordered" evidence="1">
    <location>
        <begin position="1"/>
        <end position="122"/>
    </location>
</feature>
<evidence type="ECO:0000256" key="1">
    <source>
        <dbReference type="SAM" id="MobiDB-lite"/>
    </source>
</evidence>
<evidence type="ECO:0000313" key="2">
    <source>
        <dbReference type="EMBL" id="KAJ1144915.1"/>
    </source>
</evidence>
<evidence type="ECO:0000313" key="3">
    <source>
        <dbReference type="Proteomes" id="UP001066276"/>
    </source>
</evidence>
<name>A0AAV7QY59_PLEWA</name>
<keyword evidence="3" id="KW-1185">Reference proteome</keyword>
<reference evidence="2" key="1">
    <citation type="journal article" date="2022" name="bioRxiv">
        <title>Sequencing and chromosome-scale assembly of the giantPleurodeles waltlgenome.</title>
        <authorList>
            <person name="Brown T."/>
            <person name="Elewa A."/>
            <person name="Iarovenko S."/>
            <person name="Subramanian E."/>
            <person name="Araus A.J."/>
            <person name="Petzold A."/>
            <person name="Susuki M."/>
            <person name="Suzuki K.-i.T."/>
            <person name="Hayashi T."/>
            <person name="Toyoda A."/>
            <person name="Oliveira C."/>
            <person name="Osipova E."/>
            <person name="Leigh N.D."/>
            <person name="Simon A."/>
            <person name="Yun M.H."/>
        </authorList>
    </citation>
    <scope>NUCLEOTIDE SEQUENCE</scope>
    <source>
        <strain evidence="2">20211129_DDA</strain>
        <tissue evidence="2">Liver</tissue>
    </source>
</reference>
<feature type="compositionally biased region" description="Basic residues" evidence="1">
    <location>
        <begin position="24"/>
        <end position="39"/>
    </location>
</feature>
<protein>
    <submittedName>
        <fullName evidence="2">Uncharacterized protein</fullName>
    </submittedName>
</protein>
<dbReference type="AlphaFoldDB" id="A0AAV7QY59"/>
<dbReference type="Proteomes" id="UP001066276">
    <property type="component" value="Chromosome 6"/>
</dbReference>
<organism evidence="2 3">
    <name type="scientific">Pleurodeles waltl</name>
    <name type="common">Iberian ribbed newt</name>
    <dbReference type="NCBI Taxonomy" id="8319"/>
    <lineage>
        <taxon>Eukaryota</taxon>
        <taxon>Metazoa</taxon>
        <taxon>Chordata</taxon>
        <taxon>Craniata</taxon>
        <taxon>Vertebrata</taxon>
        <taxon>Euteleostomi</taxon>
        <taxon>Amphibia</taxon>
        <taxon>Batrachia</taxon>
        <taxon>Caudata</taxon>
        <taxon>Salamandroidea</taxon>
        <taxon>Salamandridae</taxon>
        <taxon>Pleurodelinae</taxon>
        <taxon>Pleurodeles</taxon>
    </lineage>
</organism>
<sequence>MATPVVPTPSLGRGLQIHSGHNPEHRRARAVRSRPRRSLAARAPVPPAEPAAAPRPSSGGRLLPSPSGAGGPQLFNRAPVPGLTRALLLQPPLGPHHEEGRPPGLPAPHLTAPSGPSPPQESRLLHQARGIMVLPHDAPLHMVLEGF</sequence>
<accession>A0AAV7QY59</accession>
<gene>
    <name evidence="2" type="ORF">NDU88_011209</name>
</gene>
<feature type="compositionally biased region" description="Low complexity" evidence="1">
    <location>
        <begin position="50"/>
        <end position="67"/>
    </location>
</feature>
<proteinExistence type="predicted"/>